<dbReference type="AlphaFoldDB" id="A0A8J4GM85"/>
<sequence>PVSWLLDGSRSFPLRPMSSRSCTGDGILWSPSLSAVRPPASASLPPAPRATSPVTSASSSSTPRRSRLRSLSFFSFFSRLWCFDFFSLPSLRPLTAAVESLSRPRLSRLRSRLLLRFR</sequence>
<evidence type="ECO:0000313" key="2">
    <source>
        <dbReference type="EMBL" id="GIM10017.1"/>
    </source>
</evidence>
<name>A0A8J4GM85_9CHLO</name>
<proteinExistence type="predicted"/>
<accession>A0A8J4GM85</accession>
<feature type="non-terminal residue" evidence="2">
    <location>
        <position position="1"/>
    </location>
</feature>
<organism evidence="2 3">
    <name type="scientific">Volvox reticuliferus</name>
    <dbReference type="NCBI Taxonomy" id="1737510"/>
    <lineage>
        <taxon>Eukaryota</taxon>
        <taxon>Viridiplantae</taxon>
        <taxon>Chlorophyta</taxon>
        <taxon>core chlorophytes</taxon>
        <taxon>Chlorophyceae</taxon>
        <taxon>CS clade</taxon>
        <taxon>Chlamydomonadales</taxon>
        <taxon>Volvocaceae</taxon>
        <taxon>Volvox</taxon>
    </lineage>
</organism>
<gene>
    <name evidence="2" type="ORF">Vretimale_13797</name>
</gene>
<evidence type="ECO:0000313" key="3">
    <source>
        <dbReference type="Proteomes" id="UP000722791"/>
    </source>
</evidence>
<reference evidence="2" key="1">
    <citation type="journal article" date="2021" name="Proc. Natl. Acad. Sci. U.S.A.">
        <title>Three genomes in the algal genus Volvox reveal the fate of a haploid sex-determining region after a transition to homothallism.</title>
        <authorList>
            <person name="Yamamoto K."/>
            <person name="Hamaji T."/>
            <person name="Kawai-Toyooka H."/>
            <person name="Matsuzaki R."/>
            <person name="Takahashi F."/>
            <person name="Nishimura Y."/>
            <person name="Kawachi M."/>
            <person name="Noguchi H."/>
            <person name="Minakuchi Y."/>
            <person name="Umen J.G."/>
            <person name="Toyoda A."/>
            <person name="Nozaki H."/>
        </authorList>
    </citation>
    <scope>NUCLEOTIDE SEQUENCE</scope>
    <source>
        <strain evidence="2">NIES-3785</strain>
    </source>
</reference>
<comment type="caution">
    <text evidence="2">The sequence shown here is derived from an EMBL/GenBank/DDBJ whole genome shotgun (WGS) entry which is preliminary data.</text>
</comment>
<feature type="region of interest" description="Disordered" evidence="1">
    <location>
        <begin position="35"/>
        <end position="66"/>
    </location>
</feature>
<protein>
    <submittedName>
        <fullName evidence="2">Uncharacterized protein</fullName>
    </submittedName>
</protein>
<dbReference type="Proteomes" id="UP000722791">
    <property type="component" value="Unassembled WGS sequence"/>
</dbReference>
<evidence type="ECO:0000256" key="1">
    <source>
        <dbReference type="SAM" id="MobiDB-lite"/>
    </source>
</evidence>
<dbReference type="EMBL" id="BNCQ01000033">
    <property type="protein sequence ID" value="GIM10017.1"/>
    <property type="molecule type" value="Genomic_DNA"/>
</dbReference>
<feature type="non-terminal residue" evidence="2">
    <location>
        <position position="118"/>
    </location>
</feature>